<evidence type="ECO:0000256" key="2">
    <source>
        <dbReference type="SAM" id="Phobius"/>
    </source>
</evidence>
<dbReference type="Proteomes" id="UP001320768">
    <property type="component" value="Unassembled WGS sequence"/>
</dbReference>
<evidence type="ECO:0000256" key="1">
    <source>
        <dbReference type="SAM" id="MobiDB-lite"/>
    </source>
</evidence>
<keyword evidence="4" id="KW-1185">Reference proteome</keyword>
<evidence type="ECO:0000313" key="4">
    <source>
        <dbReference type="Proteomes" id="UP001320768"/>
    </source>
</evidence>
<dbReference type="RefSeq" id="WP_258569499.1">
    <property type="nucleotide sequence ID" value="NZ_JAKUDN010000002.1"/>
</dbReference>
<name>A0ABT1L5D9_9GAMM</name>
<proteinExistence type="predicted"/>
<feature type="compositionally biased region" description="Polar residues" evidence="1">
    <location>
        <begin position="767"/>
        <end position="794"/>
    </location>
</feature>
<comment type="caution">
    <text evidence="3">The sequence shown here is derived from an EMBL/GenBank/DDBJ whole genome shotgun (WGS) entry which is preliminary data.</text>
</comment>
<feature type="transmembrane region" description="Helical" evidence="2">
    <location>
        <begin position="180"/>
        <end position="202"/>
    </location>
</feature>
<keyword evidence="2" id="KW-0812">Transmembrane</keyword>
<reference evidence="3 4" key="1">
    <citation type="journal article" date="2022" name="Nat. Microbiol.">
        <title>The microbiome of a bacterivorous marine choanoflagellate contains a resource-demanding obligate bacterial associate.</title>
        <authorList>
            <person name="Needham D.M."/>
            <person name="Poirier C."/>
            <person name="Bachy C."/>
            <person name="George E.E."/>
            <person name="Wilken S."/>
            <person name="Yung C.C.M."/>
            <person name="Limardo A.J."/>
            <person name="Morando M."/>
            <person name="Sudek L."/>
            <person name="Malmstrom R.R."/>
            <person name="Keeling P.J."/>
            <person name="Santoro A.E."/>
            <person name="Worden A.Z."/>
        </authorList>
    </citation>
    <scope>NUCLEOTIDE SEQUENCE [LARGE SCALE GENOMIC DNA]</scope>
    <source>
        <strain evidence="3 4">Comchoano-2</strain>
    </source>
</reference>
<keyword evidence="2" id="KW-1133">Transmembrane helix</keyword>
<evidence type="ECO:0000313" key="3">
    <source>
        <dbReference type="EMBL" id="MCP8352394.1"/>
    </source>
</evidence>
<gene>
    <name evidence="3" type="ORF">MKS91_03705</name>
</gene>
<accession>A0ABT1L5D9</accession>
<protein>
    <submittedName>
        <fullName evidence="3">Uncharacterized protein</fullName>
    </submittedName>
</protein>
<organism evidence="3 4">
    <name type="scientific">Candidatus Synchoanobacter obligatus</name>
    <dbReference type="NCBI Taxonomy" id="2919597"/>
    <lineage>
        <taxon>Bacteria</taxon>
        <taxon>Pseudomonadati</taxon>
        <taxon>Pseudomonadota</taxon>
        <taxon>Gammaproteobacteria</taxon>
        <taxon>Candidatus Comchoanobacterales</taxon>
        <taxon>Candidatus Comchoanobacteraceae</taxon>
        <taxon>Candidatus Synchoanobacter</taxon>
    </lineage>
</organism>
<dbReference type="EMBL" id="JAKUDN010000002">
    <property type="protein sequence ID" value="MCP8352394.1"/>
    <property type="molecule type" value="Genomic_DNA"/>
</dbReference>
<keyword evidence="2" id="KW-0472">Membrane</keyword>
<feature type="region of interest" description="Disordered" evidence="1">
    <location>
        <begin position="756"/>
        <end position="794"/>
    </location>
</feature>
<sequence length="794" mass="88601">MNNANNNQYTLRYHIYKLSQNIISNIKAKHIDLPSEDDPNRDECIKKAAIELASAAVLFDDYGRDNQNADLDETELIKLAKAKNISLAIDTTFMTAFLNLKKDLSDQELSDGFDYTTGRAEELLTDYDFLEEYEQAYILGGNTKQEMQDATRAYNKKMPPMLINGINNGIKLSTHSPNKAVILAVFLSTLFFPILLIAVSLYRGAVLKALRDKKQFISRFGEKSDISKVVPLVNKALAHKTKSNTEEVIYTSDNRTTERSAFRSKNPLQASKEWTKQSQKIIDAFKQSLNTLGTELDVDHSNGRVSAGVKDLRPIRDKLKSAESPKYANQKVLIGTAKMVCSASSKNIFELFGANDLDANAMLGCVKENQGLRNYLNQILRTQLANREELQKKPHERMDHVHTALINEGADTQPVLTCHVGCRDIFQRINPLELIKLIACIAETKPSIGLPEQVNDQTLFDYLEKCKAEQSCVSKDDDPNISKWLEANKKNVAASTPSTPKDSFDAKTNEEEAKNALAQLDIDNKEVVDFIVDKARENTEITYKIDGVDKKGPKGARVIEILQEMVSIVGDNGSLKESARKLISDYADPTNKMKLYPALKQLRLAKLKDLVNSKRVTQDEKGKLNSQIDELNLKTHDDFTAVQEELSGESLSTFDDCSTYLTIVKLVLVVESLCGDSETFDSENIEEAFSEDQGQASKVIKALEDVQNRVNRSIPTEASRLREGARQICNMNKEEVTVGDIIKQLESLAKSPPNILPEFKKVGPTGSKKTQTALEKSESKTQVTKPGGQLTSTR</sequence>